<feature type="compositionally biased region" description="Low complexity" evidence="15">
    <location>
        <begin position="1026"/>
        <end position="1038"/>
    </location>
</feature>
<proteinExistence type="inferred from homology"/>
<reference evidence="17" key="1">
    <citation type="journal article" date="2020" name="Stud. Mycol.">
        <title>101 Dothideomycetes genomes: a test case for predicting lifestyles and emergence of pathogens.</title>
        <authorList>
            <person name="Haridas S."/>
            <person name="Albert R."/>
            <person name="Binder M."/>
            <person name="Bloem J."/>
            <person name="Labutti K."/>
            <person name="Salamov A."/>
            <person name="Andreopoulos B."/>
            <person name="Baker S."/>
            <person name="Barry K."/>
            <person name="Bills G."/>
            <person name="Bluhm B."/>
            <person name="Cannon C."/>
            <person name="Castanera R."/>
            <person name="Culley D."/>
            <person name="Daum C."/>
            <person name="Ezra D."/>
            <person name="Gonzalez J."/>
            <person name="Henrissat B."/>
            <person name="Kuo A."/>
            <person name="Liang C."/>
            <person name="Lipzen A."/>
            <person name="Lutzoni F."/>
            <person name="Magnuson J."/>
            <person name="Mondo S."/>
            <person name="Nolan M."/>
            <person name="Ohm R."/>
            <person name="Pangilinan J."/>
            <person name="Park H.-J."/>
            <person name="Ramirez L."/>
            <person name="Alfaro M."/>
            <person name="Sun H."/>
            <person name="Tritt A."/>
            <person name="Yoshinaga Y."/>
            <person name="Zwiers L.-H."/>
            <person name="Turgeon B."/>
            <person name="Goodwin S."/>
            <person name="Spatafora J."/>
            <person name="Crous P."/>
            <person name="Grigoriev I."/>
        </authorList>
    </citation>
    <scope>NUCLEOTIDE SEQUENCE</scope>
    <source>
        <strain evidence="17">CBS 262.69</strain>
    </source>
</reference>
<organism evidence="17 18">
    <name type="scientific">Trichodelitschia bisporula</name>
    <dbReference type="NCBI Taxonomy" id="703511"/>
    <lineage>
        <taxon>Eukaryota</taxon>
        <taxon>Fungi</taxon>
        <taxon>Dikarya</taxon>
        <taxon>Ascomycota</taxon>
        <taxon>Pezizomycotina</taxon>
        <taxon>Dothideomycetes</taxon>
        <taxon>Dothideomycetes incertae sedis</taxon>
        <taxon>Phaeotrichales</taxon>
        <taxon>Phaeotrichaceae</taxon>
        <taxon>Trichodelitschia</taxon>
    </lineage>
</organism>
<dbReference type="Gene3D" id="2.130.10.10">
    <property type="entry name" value="YVTN repeat-like/Quinoprotein amine dehydrogenase"/>
    <property type="match status" value="1"/>
</dbReference>
<evidence type="ECO:0000313" key="17">
    <source>
        <dbReference type="EMBL" id="KAF2400258.1"/>
    </source>
</evidence>
<evidence type="ECO:0000259" key="16">
    <source>
        <dbReference type="Pfam" id="PF07304"/>
    </source>
</evidence>
<feature type="compositionally biased region" description="Low complexity" evidence="15">
    <location>
        <begin position="1061"/>
        <end position="1083"/>
    </location>
</feature>
<evidence type="ECO:0000256" key="7">
    <source>
        <dbReference type="ARBA" id="ARBA00022574"/>
    </source>
</evidence>
<dbReference type="GO" id="GO:0015031">
    <property type="term" value="P:protein transport"/>
    <property type="evidence" value="ECO:0007669"/>
    <property type="project" value="UniProtKB-KW"/>
</dbReference>
<dbReference type="PANTHER" id="PTHR13923:SF11">
    <property type="entry name" value="SECRETORY 31, ISOFORM D"/>
    <property type="match status" value="1"/>
</dbReference>
<dbReference type="InterPro" id="IPR001680">
    <property type="entry name" value="WD40_rpt"/>
</dbReference>
<dbReference type="InterPro" id="IPR009917">
    <property type="entry name" value="SRA1/Sec31"/>
</dbReference>
<evidence type="ECO:0000256" key="8">
    <source>
        <dbReference type="ARBA" id="ARBA00022737"/>
    </source>
</evidence>
<keyword evidence="11" id="KW-0653">Protein transport</keyword>
<comment type="function">
    <text evidence="14">Component of the coat protein complex II (COPII) which promotes the formation of transport vesicles from the endoplasmic reticulum (ER). The coat has two main functions, the physical deformation of the endoplasmic reticulum membrane into vesicles and the selection of cargo molecules.</text>
</comment>
<feature type="compositionally biased region" description="Polar residues" evidence="15">
    <location>
        <begin position="976"/>
        <end position="1011"/>
    </location>
</feature>
<feature type="compositionally biased region" description="Polar residues" evidence="15">
    <location>
        <begin position="1122"/>
        <end position="1144"/>
    </location>
</feature>
<keyword evidence="9" id="KW-0256">Endoplasmic reticulum</keyword>
<comment type="subcellular location">
    <subcellularLocation>
        <location evidence="1">Cytoplasmic vesicle</location>
        <location evidence="1">COPII-coated vesicle membrane</location>
        <topology evidence="1">Peripheral membrane protein</topology>
        <orientation evidence="1">Cytoplasmic side</orientation>
    </subcellularLocation>
    <subcellularLocation>
        <location evidence="2">Endoplasmic reticulum membrane</location>
        <topology evidence="2">Peripheral membrane protein</topology>
        <orientation evidence="2">Cytoplasmic side</orientation>
    </subcellularLocation>
</comment>
<dbReference type="Proteomes" id="UP000799640">
    <property type="component" value="Unassembled WGS sequence"/>
</dbReference>
<dbReference type="Gene3D" id="1.20.940.10">
    <property type="entry name" value="Functional domain of the splicing factor Prp18"/>
    <property type="match status" value="1"/>
</dbReference>
<evidence type="ECO:0000256" key="3">
    <source>
        <dbReference type="ARBA" id="ARBA00009358"/>
    </source>
</evidence>
<dbReference type="FunFam" id="2.130.10.10:FF:000193">
    <property type="entry name" value="Protein transport protein SEC31, putative"/>
    <property type="match status" value="1"/>
</dbReference>
<dbReference type="InterPro" id="IPR040251">
    <property type="entry name" value="SEC31-like"/>
</dbReference>
<dbReference type="EMBL" id="ML996695">
    <property type="protein sequence ID" value="KAF2400258.1"/>
    <property type="molecule type" value="Genomic_DNA"/>
</dbReference>
<dbReference type="SUPFAM" id="SSF50978">
    <property type="entry name" value="WD40 repeat-like"/>
    <property type="match status" value="1"/>
</dbReference>
<dbReference type="GO" id="GO:0005789">
    <property type="term" value="C:endoplasmic reticulum membrane"/>
    <property type="evidence" value="ECO:0007669"/>
    <property type="project" value="UniProtKB-SubCell"/>
</dbReference>
<keyword evidence="18" id="KW-1185">Reference proteome</keyword>
<evidence type="ECO:0000256" key="4">
    <source>
        <dbReference type="ARBA" id="ARBA00013507"/>
    </source>
</evidence>
<evidence type="ECO:0000256" key="5">
    <source>
        <dbReference type="ARBA" id="ARBA00021236"/>
    </source>
</evidence>
<keyword evidence="10" id="KW-0931">ER-Golgi transport</keyword>
<dbReference type="GO" id="GO:0090110">
    <property type="term" value="P:COPII-coated vesicle cargo loading"/>
    <property type="evidence" value="ECO:0007669"/>
    <property type="project" value="TreeGrafter"/>
</dbReference>
<dbReference type="AlphaFoldDB" id="A0A6G1HW25"/>
<dbReference type="InterPro" id="IPR036322">
    <property type="entry name" value="WD40_repeat_dom_sf"/>
</dbReference>
<evidence type="ECO:0000256" key="2">
    <source>
        <dbReference type="ARBA" id="ARBA00004397"/>
    </source>
</evidence>
<keyword evidence="6" id="KW-0813">Transport</keyword>
<evidence type="ECO:0000313" key="18">
    <source>
        <dbReference type="Proteomes" id="UP000799640"/>
    </source>
</evidence>
<feature type="compositionally biased region" description="Low complexity" evidence="15">
    <location>
        <begin position="870"/>
        <end position="879"/>
    </location>
</feature>
<dbReference type="Gene3D" id="1.25.40.1030">
    <property type="match status" value="1"/>
</dbReference>
<dbReference type="GO" id="GO:0070971">
    <property type="term" value="C:endoplasmic reticulum exit site"/>
    <property type="evidence" value="ECO:0007669"/>
    <property type="project" value="TreeGrafter"/>
</dbReference>
<evidence type="ECO:0000256" key="1">
    <source>
        <dbReference type="ARBA" id="ARBA00004299"/>
    </source>
</evidence>
<evidence type="ECO:0000256" key="15">
    <source>
        <dbReference type="SAM" id="MobiDB-lite"/>
    </source>
</evidence>
<dbReference type="PANTHER" id="PTHR13923">
    <property type="entry name" value="SEC31-RELATED PROTEIN"/>
    <property type="match status" value="1"/>
</dbReference>
<name>A0A6G1HW25_9PEZI</name>
<dbReference type="GO" id="GO:0005198">
    <property type="term" value="F:structural molecule activity"/>
    <property type="evidence" value="ECO:0007669"/>
    <property type="project" value="TreeGrafter"/>
</dbReference>
<evidence type="ECO:0000256" key="13">
    <source>
        <dbReference type="ARBA" id="ARBA00023329"/>
    </source>
</evidence>
<dbReference type="SMART" id="SM00320">
    <property type="entry name" value="WD40"/>
    <property type="match status" value="5"/>
</dbReference>
<evidence type="ECO:0000256" key="12">
    <source>
        <dbReference type="ARBA" id="ARBA00023136"/>
    </source>
</evidence>
<dbReference type="GO" id="GO:0007029">
    <property type="term" value="P:endoplasmic reticulum organization"/>
    <property type="evidence" value="ECO:0007669"/>
    <property type="project" value="TreeGrafter"/>
</dbReference>
<evidence type="ECO:0000256" key="9">
    <source>
        <dbReference type="ARBA" id="ARBA00022824"/>
    </source>
</evidence>
<feature type="region of interest" description="Disordered" evidence="15">
    <location>
        <begin position="782"/>
        <end position="818"/>
    </location>
</feature>
<dbReference type="FunFam" id="1.20.940.10:FF:000007">
    <property type="entry name" value="Protein transport protein (SEC31), putative"/>
    <property type="match status" value="1"/>
</dbReference>
<keyword evidence="13" id="KW-0968">Cytoplasmic vesicle</keyword>
<feature type="compositionally biased region" description="Pro residues" evidence="15">
    <location>
        <begin position="1013"/>
        <end position="1025"/>
    </location>
</feature>
<dbReference type="Pfam" id="PF00400">
    <property type="entry name" value="WD40"/>
    <property type="match status" value="1"/>
</dbReference>
<keyword evidence="7" id="KW-0853">WD repeat</keyword>
<feature type="region of interest" description="Disordered" evidence="15">
    <location>
        <begin position="830"/>
        <end position="1158"/>
    </location>
</feature>
<dbReference type="OrthoDB" id="542917at2759"/>
<keyword evidence="12" id="KW-0472">Membrane</keyword>
<evidence type="ECO:0000256" key="14">
    <source>
        <dbReference type="ARBA" id="ARBA00025471"/>
    </source>
</evidence>
<feature type="domain" description="SRA1/Sec31" evidence="16">
    <location>
        <begin position="1131"/>
        <end position="1256"/>
    </location>
</feature>
<dbReference type="InterPro" id="IPR015943">
    <property type="entry name" value="WD40/YVTN_repeat-like_dom_sf"/>
</dbReference>
<feature type="compositionally biased region" description="Pro residues" evidence="15">
    <location>
        <begin position="886"/>
        <end position="901"/>
    </location>
</feature>
<comment type="similarity">
    <text evidence="3">Belongs to the WD repeat SEC31 family.</text>
</comment>
<gene>
    <name evidence="17" type="ORF">EJ06DRAFT_493908</name>
</gene>
<keyword evidence="8" id="KW-0677">Repeat</keyword>
<dbReference type="Pfam" id="PF07304">
    <property type="entry name" value="SRA1"/>
    <property type="match status" value="1"/>
</dbReference>
<dbReference type="GO" id="GO:0030127">
    <property type="term" value="C:COPII vesicle coat"/>
    <property type="evidence" value="ECO:0007669"/>
    <property type="project" value="TreeGrafter"/>
</dbReference>
<evidence type="ECO:0000256" key="10">
    <source>
        <dbReference type="ARBA" id="ARBA00022892"/>
    </source>
</evidence>
<evidence type="ECO:0000256" key="11">
    <source>
        <dbReference type="ARBA" id="ARBA00022927"/>
    </source>
</evidence>
<accession>A0A6G1HW25</accession>
<feature type="compositionally biased region" description="Pro residues" evidence="15">
    <location>
        <begin position="1084"/>
        <end position="1111"/>
    </location>
</feature>
<evidence type="ECO:0000256" key="6">
    <source>
        <dbReference type="ARBA" id="ARBA00022448"/>
    </source>
</evidence>
<sequence>MVRLREVPRTAAFAWSPGATSPLLATGTKAGAVDADFSNETQLELWNLDLGNPESGVELQPVGSISADSRFHDIAWSQPQDDHDGGIIAGALESGALDLWDAKKLQTDSGNSYISRISKHTGAIKALQFNPFRHELLATSGAKGELYVTDLNNASNSYRLGTSSLRADDFEALDWNKKVPHILVTGSSGGFATVWDVKSKRESLTLNNSGRKAVSAIAWDPEVPTKLATATSNDQDPVILLWDLRNSNAPERKLQLHDQGILSLAWSIQDPRLLLSCGKDNRTICWNARTGEAFGEFPIVTNWTFQTSWNPRHPSLLATASFDGKIGVQTIQSTNKDVSKAAASEAAALDGADFFAKAPSQPQGAEFSLPVAPKWLERPVSATFGFGGKLVKVGPVDEKSRLSKVTITTFVADSAIGQASQKFEDVLQKGDIAGFCDSKIEEAETEEEKADWTVIETLISGSRKNLIGYLGFAKDTNVEAQSGTEEKDAAAPADEASFFDDADTGDNFLSNLAATKGAKTNNPFKIFTGAETDADRKITKALMLGDFDQALEVCLKEERLSDAFMIAICGGQKCIDKAQAAYFKRQSDGPNYMRLLASVVGKNLWDVVYNADIKNWKEVMATLCTFADEKEFPDLCEALGDRLEESIPSSADQSTIRKDASFCYLAGSKLQKVIKNWIQQLQEHEAADLKDGEGQSAYSIHAKALQDLIEKVTIFRQVTNFKDADLSKPSGWELEPLYAKYIEYSDVLASQGQLSIAERYLDLLPSAYSAAESAKSRVKQATAKRSATASAQKQAATSGATTRQRVAPTYPSAQPSTASAPVAAANPYAPIGAPTPASQNPGARQGYGPPGYPAPQQTGYQPPGYPTGPSPGLYSGGYQTPYSAVQPPPRATNQSPLPPPAATSKNLSSWNDIPEIAPKPISRRATPSVVTAPVANSYGSQVVGPPPPITAPYSLQQRATPPLPPPPKAGAARVTSPPTGVPSQNNSRPSSAALNPYSPSTSSFPAVSQPTIPRGPSPYQPPPAGGPSSSRYAPAPGSQPATLPGRGPPSGARPIAPPPTSSSYAPSPYGPTTISPAGPTSVATPPPTSAYPPPPPKTQSFQPPPPGPPPSVRSKAGPVQLPSPQASESRPGTAGSQKPDGSNQKHPKGDRSHIPASSQPLFEILNTEMNRVKAKAPSQFRPHVLDTEKRLNILFDHLNNEDLLKADTIDELGGLAQALQQRQYDQAQAIFTSVMTMKTDEGSDWMVGVKRLIQLSRATPV</sequence>
<protein>
    <recommendedName>
        <fullName evidence="5">Protein transport protein SEC31</fullName>
    </recommendedName>
    <alternativeName>
        <fullName evidence="4">Protein transport protein sec31</fullName>
    </alternativeName>
</protein>